<evidence type="ECO:0000313" key="3">
    <source>
        <dbReference type="Proteomes" id="UP000460412"/>
    </source>
</evidence>
<keyword evidence="3" id="KW-1185">Reference proteome</keyword>
<dbReference type="EMBL" id="WUQX01000001">
    <property type="protein sequence ID" value="MXP77764.1"/>
    <property type="molecule type" value="Genomic_DNA"/>
</dbReference>
<dbReference type="InterPro" id="IPR046648">
    <property type="entry name" value="DUF6760"/>
</dbReference>
<evidence type="ECO:0000259" key="1">
    <source>
        <dbReference type="Pfam" id="PF20546"/>
    </source>
</evidence>
<sequence length="61" mass="7446">MNLYPADKIYEEAAFVAYYVHWSRDEVMNLTHSERIRWCKEISEINRKISREPPKNDIFKI</sequence>
<dbReference type="Pfam" id="PF20546">
    <property type="entry name" value="DUF6760"/>
    <property type="match status" value="1"/>
</dbReference>
<gene>
    <name evidence="2" type="ORF">GN277_21140</name>
</gene>
<dbReference type="AlphaFoldDB" id="A0A7X3MJV4"/>
<comment type="caution">
    <text evidence="2">The sequence shown here is derived from an EMBL/GenBank/DDBJ whole genome shotgun (WGS) entry which is preliminary data.</text>
</comment>
<name>A0A7X3MJV4_9FIRM</name>
<accession>A0A7X3MJV4</accession>
<proteinExistence type="predicted"/>
<feature type="domain" description="DUF6760" evidence="1">
    <location>
        <begin position="2"/>
        <end position="50"/>
    </location>
</feature>
<evidence type="ECO:0000313" key="2">
    <source>
        <dbReference type="EMBL" id="MXP77764.1"/>
    </source>
</evidence>
<dbReference type="Proteomes" id="UP000460412">
    <property type="component" value="Unassembled WGS sequence"/>
</dbReference>
<reference evidence="2 3" key="1">
    <citation type="submission" date="2019-12" db="EMBL/GenBank/DDBJ databases">
        <title>Sporaefaciens musculi gen. nov., sp. nov., a novel bacterium isolated from the caecum of an obese mouse.</title>
        <authorList>
            <person name="Rasmussen T.S."/>
            <person name="Streidl T."/>
            <person name="Hitch T.C.A."/>
            <person name="Wortmann E."/>
            <person name="Deptula P."/>
            <person name="Hansen M."/>
            <person name="Nielsen D.S."/>
            <person name="Clavel T."/>
            <person name="Vogensen F.K."/>
        </authorList>
    </citation>
    <scope>NUCLEOTIDE SEQUENCE [LARGE SCALE GENOMIC DNA]</scope>
    <source>
        <strain evidence="2 3">WCA-9-b2</strain>
    </source>
</reference>
<organism evidence="2 3">
    <name type="scientific">Sporofaciens musculi</name>
    <dbReference type="NCBI Taxonomy" id="2681861"/>
    <lineage>
        <taxon>Bacteria</taxon>
        <taxon>Bacillati</taxon>
        <taxon>Bacillota</taxon>
        <taxon>Clostridia</taxon>
        <taxon>Lachnospirales</taxon>
        <taxon>Lachnospiraceae</taxon>
        <taxon>Sporofaciens</taxon>
    </lineage>
</organism>
<protein>
    <recommendedName>
        <fullName evidence="1">DUF6760 domain-containing protein</fullName>
    </recommendedName>
</protein>